<reference evidence="6" key="1">
    <citation type="submission" date="2021-01" db="EMBL/GenBank/DDBJ databases">
        <title>Whole genome shotgun sequence of Virgisporangium aliadipatigenens NBRC 105644.</title>
        <authorList>
            <person name="Komaki H."/>
            <person name="Tamura T."/>
        </authorList>
    </citation>
    <scope>NUCLEOTIDE SEQUENCE</scope>
    <source>
        <strain evidence="6">NBRC 105644</strain>
    </source>
</reference>
<protein>
    <recommendedName>
        <fullName evidence="5">Flagellar protein</fullName>
    </recommendedName>
</protein>
<keyword evidence="5" id="KW-0975">Bacterial flagellum</keyword>
<keyword evidence="2 5" id="KW-0812">Transmembrane</keyword>
<evidence type="ECO:0000313" key="7">
    <source>
        <dbReference type="Proteomes" id="UP000619260"/>
    </source>
</evidence>
<evidence type="ECO:0000256" key="2">
    <source>
        <dbReference type="ARBA" id="ARBA00022692"/>
    </source>
</evidence>
<evidence type="ECO:0000256" key="5">
    <source>
        <dbReference type="RuleBase" id="RU362064"/>
    </source>
</evidence>
<comment type="caution">
    <text evidence="6">The sequence shown here is derived from an EMBL/GenBank/DDBJ whole genome shotgun (WGS) entry which is preliminary data.</text>
</comment>
<gene>
    <name evidence="6" type="ORF">Val02_55580</name>
</gene>
<evidence type="ECO:0000256" key="3">
    <source>
        <dbReference type="ARBA" id="ARBA00022989"/>
    </source>
</evidence>
<proteinExistence type="inferred from homology"/>
<accession>A0A8J4DTZ8</accession>
<sequence length="137" mass="14216">MIGLTLNVLFSLALVLGMMWLLARLVRRPLTRGGGALTVLARQQLTRGAAVAVVRVGERALVVGVTEHQVTLLGETDPEAVGVPAQGPELREKISLADLAGAAPAAGRTPAGRLAGSALSPATWRQAVAALRRGRMP</sequence>
<dbReference type="GO" id="GO:0044781">
    <property type="term" value="P:bacterial-type flagellum organization"/>
    <property type="evidence" value="ECO:0007669"/>
    <property type="project" value="UniProtKB-UniRule"/>
</dbReference>
<dbReference type="Proteomes" id="UP000619260">
    <property type="component" value="Unassembled WGS sequence"/>
</dbReference>
<dbReference type="Pfam" id="PF04347">
    <property type="entry name" value="FliO"/>
    <property type="match status" value="1"/>
</dbReference>
<dbReference type="GO" id="GO:0009425">
    <property type="term" value="C:bacterial-type flagellum basal body"/>
    <property type="evidence" value="ECO:0007669"/>
    <property type="project" value="UniProtKB-SubCell"/>
</dbReference>
<keyword evidence="4 5" id="KW-0472">Membrane</keyword>
<keyword evidence="7" id="KW-1185">Reference proteome</keyword>
<dbReference type="EMBL" id="BOPF01000022">
    <property type="protein sequence ID" value="GIJ48672.1"/>
    <property type="molecule type" value="Genomic_DNA"/>
</dbReference>
<dbReference type="GO" id="GO:0005886">
    <property type="term" value="C:plasma membrane"/>
    <property type="evidence" value="ECO:0007669"/>
    <property type="project" value="UniProtKB-SubCell"/>
</dbReference>
<feature type="transmembrane region" description="Helical" evidence="5">
    <location>
        <begin position="6"/>
        <end position="23"/>
    </location>
</feature>
<evidence type="ECO:0000256" key="4">
    <source>
        <dbReference type="ARBA" id="ARBA00023136"/>
    </source>
</evidence>
<dbReference type="InterPro" id="IPR022781">
    <property type="entry name" value="Flagellar_biosynth_FliO"/>
</dbReference>
<organism evidence="6 7">
    <name type="scientific">Virgisporangium aliadipatigenens</name>
    <dbReference type="NCBI Taxonomy" id="741659"/>
    <lineage>
        <taxon>Bacteria</taxon>
        <taxon>Bacillati</taxon>
        <taxon>Actinomycetota</taxon>
        <taxon>Actinomycetes</taxon>
        <taxon>Micromonosporales</taxon>
        <taxon>Micromonosporaceae</taxon>
        <taxon>Virgisporangium</taxon>
    </lineage>
</organism>
<keyword evidence="3 5" id="KW-1133">Transmembrane helix</keyword>
<dbReference type="NCBIfam" id="TIGR03500">
    <property type="entry name" value="FliO_TIGR"/>
    <property type="match status" value="1"/>
</dbReference>
<dbReference type="AlphaFoldDB" id="A0A8J4DTZ8"/>
<comment type="similarity">
    <text evidence="5">Belongs to the FliO/MopB family.</text>
</comment>
<dbReference type="RefSeq" id="WP_203902158.1">
    <property type="nucleotide sequence ID" value="NZ_BOPF01000022.1"/>
</dbReference>
<keyword evidence="1 5" id="KW-1003">Cell membrane</keyword>
<evidence type="ECO:0000313" key="6">
    <source>
        <dbReference type="EMBL" id="GIJ48672.1"/>
    </source>
</evidence>
<name>A0A8J4DTZ8_9ACTN</name>
<comment type="subcellular location">
    <subcellularLocation>
        <location evidence="5">Cell membrane</location>
    </subcellularLocation>
    <subcellularLocation>
        <location evidence="5">Bacterial flagellum basal body</location>
    </subcellularLocation>
</comment>
<evidence type="ECO:0000256" key="1">
    <source>
        <dbReference type="ARBA" id="ARBA00022475"/>
    </source>
</evidence>